<accession>A0A820FLT0</accession>
<protein>
    <submittedName>
        <fullName evidence="1">Uncharacterized protein</fullName>
    </submittedName>
</protein>
<evidence type="ECO:0000313" key="1">
    <source>
        <dbReference type="EMBL" id="CAF4263803.1"/>
    </source>
</evidence>
<feature type="non-terminal residue" evidence="1">
    <location>
        <position position="122"/>
    </location>
</feature>
<dbReference type="EMBL" id="CAJOAX010035845">
    <property type="protein sequence ID" value="CAF4263803.1"/>
    <property type="molecule type" value="Genomic_DNA"/>
</dbReference>
<evidence type="ECO:0000313" key="2">
    <source>
        <dbReference type="Proteomes" id="UP000663823"/>
    </source>
</evidence>
<dbReference type="Proteomes" id="UP000663823">
    <property type="component" value="Unassembled WGS sequence"/>
</dbReference>
<sequence length="122" mass="14183">MYESSLNHVRELSSTDFFEHFFEIIISECLYLTDKKRRTLNKKLLSLGPVNNSTRYYNVKVVSNLSSRVLSNEELICLANGLDYSLAPKSINSMNAASNVEAFFHRITDVYQHQKKFMNEHK</sequence>
<reference evidence="1" key="1">
    <citation type="submission" date="2021-02" db="EMBL/GenBank/DDBJ databases">
        <authorList>
            <person name="Nowell W R."/>
        </authorList>
    </citation>
    <scope>NUCLEOTIDE SEQUENCE</scope>
</reference>
<gene>
    <name evidence="1" type="ORF">OTI717_LOCUS40862</name>
</gene>
<proteinExistence type="predicted"/>
<comment type="caution">
    <text evidence="1">The sequence shown here is derived from an EMBL/GenBank/DDBJ whole genome shotgun (WGS) entry which is preliminary data.</text>
</comment>
<organism evidence="1 2">
    <name type="scientific">Rotaria sordida</name>
    <dbReference type="NCBI Taxonomy" id="392033"/>
    <lineage>
        <taxon>Eukaryota</taxon>
        <taxon>Metazoa</taxon>
        <taxon>Spiralia</taxon>
        <taxon>Gnathifera</taxon>
        <taxon>Rotifera</taxon>
        <taxon>Eurotatoria</taxon>
        <taxon>Bdelloidea</taxon>
        <taxon>Philodinida</taxon>
        <taxon>Philodinidae</taxon>
        <taxon>Rotaria</taxon>
    </lineage>
</organism>
<dbReference type="AlphaFoldDB" id="A0A820FLT0"/>
<name>A0A820FLT0_9BILA</name>